<proteinExistence type="predicted"/>
<keyword evidence="1" id="KW-1133">Transmembrane helix</keyword>
<keyword evidence="3" id="KW-1185">Reference proteome</keyword>
<gene>
    <name evidence="2" type="ORF">GCM10022399_32270</name>
</gene>
<protein>
    <submittedName>
        <fullName evidence="2">Uncharacterized protein</fullName>
    </submittedName>
</protein>
<keyword evidence="1" id="KW-0472">Membrane</keyword>
<evidence type="ECO:0000313" key="3">
    <source>
        <dbReference type="Proteomes" id="UP001501468"/>
    </source>
</evidence>
<dbReference type="EMBL" id="BAABDC010000005">
    <property type="protein sequence ID" value="GAA3713083.1"/>
    <property type="molecule type" value="Genomic_DNA"/>
</dbReference>
<reference evidence="3" key="1">
    <citation type="journal article" date="2019" name="Int. J. Syst. Evol. Microbiol.">
        <title>The Global Catalogue of Microorganisms (GCM) 10K type strain sequencing project: providing services to taxonomists for standard genome sequencing and annotation.</title>
        <authorList>
            <consortium name="The Broad Institute Genomics Platform"/>
            <consortium name="The Broad Institute Genome Sequencing Center for Infectious Disease"/>
            <person name="Wu L."/>
            <person name="Ma J."/>
        </authorList>
    </citation>
    <scope>NUCLEOTIDE SEQUENCE [LARGE SCALE GENOMIC DNA]</scope>
    <source>
        <strain evidence="3">JCM 17125</strain>
    </source>
</reference>
<sequence>MSSTYVLCSGSRCRAVVRVAVFVAVVARVEAAAGLVVVLAGSDVT</sequence>
<keyword evidence="1" id="KW-0812">Transmembrane</keyword>
<evidence type="ECO:0000256" key="1">
    <source>
        <dbReference type="SAM" id="Phobius"/>
    </source>
</evidence>
<feature type="transmembrane region" description="Helical" evidence="1">
    <location>
        <begin position="19"/>
        <end position="40"/>
    </location>
</feature>
<accession>A0ABP7E1Z2</accession>
<dbReference type="Proteomes" id="UP001501468">
    <property type="component" value="Unassembled WGS sequence"/>
</dbReference>
<name>A0ABP7E1Z2_9MICO</name>
<comment type="caution">
    <text evidence="2">The sequence shown here is derived from an EMBL/GenBank/DDBJ whole genome shotgun (WGS) entry which is preliminary data.</text>
</comment>
<organism evidence="2 3">
    <name type="scientific">Terrabacter ginsenosidimutans</name>
    <dbReference type="NCBI Taxonomy" id="490575"/>
    <lineage>
        <taxon>Bacteria</taxon>
        <taxon>Bacillati</taxon>
        <taxon>Actinomycetota</taxon>
        <taxon>Actinomycetes</taxon>
        <taxon>Micrococcales</taxon>
        <taxon>Intrasporangiaceae</taxon>
        <taxon>Terrabacter</taxon>
    </lineage>
</organism>
<evidence type="ECO:0000313" key="2">
    <source>
        <dbReference type="EMBL" id="GAA3713083.1"/>
    </source>
</evidence>